<dbReference type="RefSeq" id="WP_075062343.1">
    <property type="nucleotide sequence ID" value="NZ_LGCL01000019.1"/>
</dbReference>
<dbReference type="EMBL" id="LGCL01000019">
    <property type="protein sequence ID" value="KPL78281.1"/>
    <property type="molecule type" value="Genomic_DNA"/>
</dbReference>
<keyword evidence="9 14" id="KW-0133">Cell shape</keyword>
<evidence type="ECO:0000256" key="7">
    <source>
        <dbReference type="ARBA" id="ARBA00022741"/>
    </source>
</evidence>
<evidence type="ECO:0000259" key="15">
    <source>
        <dbReference type="Pfam" id="PF01225"/>
    </source>
</evidence>
<dbReference type="Pfam" id="PF08245">
    <property type="entry name" value="Mur_ligase_M"/>
    <property type="match status" value="1"/>
</dbReference>
<evidence type="ECO:0000256" key="10">
    <source>
        <dbReference type="ARBA" id="ARBA00022984"/>
    </source>
</evidence>
<organism evidence="18 19">
    <name type="scientific">Ornatilinea apprima</name>
    <dbReference type="NCBI Taxonomy" id="1134406"/>
    <lineage>
        <taxon>Bacteria</taxon>
        <taxon>Bacillati</taxon>
        <taxon>Chloroflexota</taxon>
        <taxon>Anaerolineae</taxon>
        <taxon>Anaerolineales</taxon>
        <taxon>Anaerolineaceae</taxon>
        <taxon>Ornatilinea</taxon>
    </lineage>
</organism>
<keyword evidence="5 14" id="KW-0436">Ligase</keyword>
<dbReference type="SUPFAM" id="SSF51984">
    <property type="entry name" value="MurCD N-terminal domain"/>
    <property type="match status" value="1"/>
</dbReference>
<dbReference type="Gene3D" id="3.90.190.20">
    <property type="entry name" value="Mur ligase, C-terminal domain"/>
    <property type="match status" value="1"/>
</dbReference>
<dbReference type="InterPro" id="IPR005758">
    <property type="entry name" value="UDP-N-AcMur_Ala_ligase_MurC"/>
</dbReference>
<dbReference type="STRING" id="1134406.ADN00_07395"/>
<dbReference type="InterPro" id="IPR000713">
    <property type="entry name" value="Mur_ligase_N"/>
</dbReference>
<evidence type="ECO:0000256" key="4">
    <source>
        <dbReference type="ARBA" id="ARBA00022490"/>
    </source>
</evidence>
<feature type="domain" description="Mur ligase C-terminal" evidence="16">
    <location>
        <begin position="314"/>
        <end position="441"/>
    </location>
</feature>
<dbReference type="GO" id="GO:0009252">
    <property type="term" value="P:peptidoglycan biosynthetic process"/>
    <property type="evidence" value="ECO:0007669"/>
    <property type="project" value="UniProtKB-UniRule"/>
</dbReference>
<dbReference type="InterPro" id="IPR013221">
    <property type="entry name" value="Mur_ligase_cen"/>
</dbReference>
<dbReference type="HAMAP" id="MF_00046">
    <property type="entry name" value="MurC"/>
    <property type="match status" value="1"/>
</dbReference>
<dbReference type="GO" id="GO:0071555">
    <property type="term" value="P:cell wall organization"/>
    <property type="evidence" value="ECO:0007669"/>
    <property type="project" value="UniProtKB-KW"/>
</dbReference>
<evidence type="ECO:0000256" key="6">
    <source>
        <dbReference type="ARBA" id="ARBA00022618"/>
    </source>
</evidence>
<dbReference type="PATRIC" id="fig|1134406.4.peg.3301"/>
<dbReference type="PANTHER" id="PTHR43445">
    <property type="entry name" value="UDP-N-ACETYLMURAMATE--L-ALANINE LIGASE-RELATED"/>
    <property type="match status" value="1"/>
</dbReference>
<keyword evidence="4 14" id="KW-0963">Cytoplasm</keyword>
<dbReference type="GO" id="GO:0005737">
    <property type="term" value="C:cytoplasm"/>
    <property type="evidence" value="ECO:0007669"/>
    <property type="project" value="UniProtKB-SubCell"/>
</dbReference>
<evidence type="ECO:0000256" key="5">
    <source>
        <dbReference type="ARBA" id="ARBA00022598"/>
    </source>
</evidence>
<keyword evidence="7 14" id="KW-0547">Nucleotide-binding</keyword>
<dbReference type="OrthoDB" id="9804126at2"/>
<dbReference type="InterPro" id="IPR050061">
    <property type="entry name" value="MurCDEF_pg_biosynth"/>
</dbReference>
<evidence type="ECO:0000256" key="11">
    <source>
        <dbReference type="ARBA" id="ARBA00023306"/>
    </source>
</evidence>
<dbReference type="GO" id="GO:0005524">
    <property type="term" value="F:ATP binding"/>
    <property type="evidence" value="ECO:0007669"/>
    <property type="project" value="UniProtKB-UniRule"/>
</dbReference>
<evidence type="ECO:0000256" key="3">
    <source>
        <dbReference type="ARBA" id="ARBA00012211"/>
    </source>
</evidence>
<comment type="subcellular location">
    <subcellularLocation>
        <location evidence="1 14">Cytoplasm</location>
    </subcellularLocation>
</comment>
<dbReference type="InterPro" id="IPR036615">
    <property type="entry name" value="Mur_ligase_C_dom_sf"/>
</dbReference>
<comment type="function">
    <text evidence="14">Cell wall formation.</text>
</comment>
<evidence type="ECO:0000259" key="17">
    <source>
        <dbReference type="Pfam" id="PF08245"/>
    </source>
</evidence>
<dbReference type="GO" id="GO:0008360">
    <property type="term" value="P:regulation of cell shape"/>
    <property type="evidence" value="ECO:0007669"/>
    <property type="project" value="UniProtKB-KW"/>
</dbReference>
<dbReference type="SUPFAM" id="SSF53623">
    <property type="entry name" value="MurD-like peptide ligases, catalytic domain"/>
    <property type="match status" value="1"/>
</dbReference>
<evidence type="ECO:0000313" key="18">
    <source>
        <dbReference type="EMBL" id="KPL78281.1"/>
    </source>
</evidence>
<feature type="domain" description="Mur ligase N-terminal catalytic" evidence="15">
    <location>
        <begin position="3"/>
        <end position="100"/>
    </location>
</feature>
<comment type="pathway">
    <text evidence="2 14">Cell wall biogenesis; peptidoglycan biosynthesis.</text>
</comment>
<dbReference type="UniPathway" id="UPA00219"/>
<dbReference type="InterPro" id="IPR036565">
    <property type="entry name" value="Mur-like_cat_sf"/>
</dbReference>
<evidence type="ECO:0000256" key="13">
    <source>
        <dbReference type="ARBA" id="ARBA00047833"/>
    </source>
</evidence>
<keyword evidence="8 14" id="KW-0067">ATP-binding</keyword>
<dbReference type="Gene3D" id="3.40.1190.10">
    <property type="entry name" value="Mur-like, catalytic domain"/>
    <property type="match status" value="1"/>
</dbReference>
<comment type="caution">
    <text evidence="18">The sequence shown here is derived from an EMBL/GenBank/DDBJ whole genome shotgun (WGS) entry which is preliminary data.</text>
</comment>
<evidence type="ECO:0000256" key="8">
    <source>
        <dbReference type="ARBA" id="ARBA00022840"/>
    </source>
</evidence>
<proteinExistence type="inferred from homology"/>
<accession>A0A0P6XT56</accession>
<evidence type="ECO:0000256" key="9">
    <source>
        <dbReference type="ARBA" id="ARBA00022960"/>
    </source>
</evidence>
<dbReference type="GO" id="GO:0008763">
    <property type="term" value="F:UDP-N-acetylmuramate-L-alanine ligase activity"/>
    <property type="evidence" value="ECO:0007669"/>
    <property type="project" value="UniProtKB-UniRule"/>
</dbReference>
<feature type="binding site" evidence="14">
    <location>
        <begin position="108"/>
        <end position="114"/>
    </location>
    <ligand>
        <name>ATP</name>
        <dbReference type="ChEBI" id="CHEBI:30616"/>
    </ligand>
</feature>
<dbReference type="NCBIfam" id="TIGR01082">
    <property type="entry name" value="murC"/>
    <property type="match status" value="1"/>
</dbReference>
<dbReference type="InterPro" id="IPR004101">
    <property type="entry name" value="Mur_ligase_C"/>
</dbReference>
<dbReference type="EC" id="6.3.2.8" evidence="3 14"/>
<sequence>MMHVHLIGIGGTGLSAIARVLLESGYQVSGSDQTLSDLAQDVMRLGARVFVGHHADNILGADLVVRSSAISDANVEVAAARAAGIPVLKRSEFLGRLIADRDSIAIAGTHGKTTTTAMIAYLLTALGEDPSYIIGGVAKDLHSNAHAGQGRAFVIEADEYDRMFLGLHPAVMVVTNLEHDHPDCYPTLAEYQSAFSEFVSQLKPEGILLACADDLAAKTMLFSLPQGCRAFTYGLDPSADYQARQVRVDDAGGIQFDLWLNAPGGERQLVSASLAIPGLHNVRNAAAALAVIHQMGLPLETAAYKLQSFSGTGRRFDILGEALGITLIDDYAHHPTEIKATLAAARARFKNRRIWAVWQPHTFSRTQTLLQDYLTAFGDADQVIITEIYASREAPCDFSSQQVAAKMSQPTARYAATLQAAKELLVSELRPGDVVIVLSAGDAAQMNADLLQDLRRKEGLA</sequence>
<gene>
    <name evidence="14" type="primary">murC</name>
    <name evidence="18" type="ORF">ADN00_07395</name>
</gene>
<dbReference type="Pfam" id="PF01225">
    <property type="entry name" value="Mur_ligase"/>
    <property type="match status" value="1"/>
</dbReference>
<dbReference type="AlphaFoldDB" id="A0A0P6XT56"/>
<feature type="domain" description="Mur ligase central" evidence="17">
    <location>
        <begin position="106"/>
        <end position="291"/>
    </location>
</feature>
<keyword evidence="6 14" id="KW-0132">Cell division</keyword>
<comment type="catalytic activity">
    <reaction evidence="13 14">
        <text>UDP-N-acetyl-alpha-D-muramate + L-alanine + ATP = UDP-N-acetyl-alpha-D-muramoyl-L-alanine + ADP + phosphate + H(+)</text>
        <dbReference type="Rhea" id="RHEA:23372"/>
        <dbReference type="ChEBI" id="CHEBI:15378"/>
        <dbReference type="ChEBI" id="CHEBI:30616"/>
        <dbReference type="ChEBI" id="CHEBI:43474"/>
        <dbReference type="ChEBI" id="CHEBI:57972"/>
        <dbReference type="ChEBI" id="CHEBI:70757"/>
        <dbReference type="ChEBI" id="CHEBI:83898"/>
        <dbReference type="ChEBI" id="CHEBI:456216"/>
        <dbReference type="EC" id="6.3.2.8"/>
    </reaction>
</comment>
<dbReference type="GO" id="GO:0051301">
    <property type="term" value="P:cell division"/>
    <property type="evidence" value="ECO:0007669"/>
    <property type="project" value="UniProtKB-KW"/>
</dbReference>
<name>A0A0P6XT56_9CHLR</name>
<evidence type="ECO:0000256" key="2">
    <source>
        <dbReference type="ARBA" id="ARBA00004752"/>
    </source>
</evidence>
<evidence type="ECO:0000259" key="16">
    <source>
        <dbReference type="Pfam" id="PF02875"/>
    </source>
</evidence>
<dbReference type="PANTHER" id="PTHR43445:SF3">
    <property type="entry name" value="UDP-N-ACETYLMURAMATE--L-ALANINE LIGASE"/>
    <property type="match status" value="1"/>
</dbReference>
<dbReference type="Gene3D" id="3.40.50.720">
    <property type="entry name" value="NAD(P)-binding Rossmann-like Domain"/>
    <property type="match status" value="1"/>
</dbReference>
<evidence type="ECO:0000256" key="12">
    <source>
        <dbReference type="ARBA" id="ARBA00023316"/>
    </source>
</evidence>
<dbReference type="Pfam" id="PF02875">
    <property type="entry name" value="Mur_ligase_C"/>
    <property type="match status" value="1"/>
</dbReference>
<keyword evidence="11 14" id="KW-0131">Cell cycle</keyword>
<protein>
    <recommendedName>
        <fullName evidence="3 14">UDP-N-acetylmuramate--L-alanine ligase</fullName>
        <ecNumber evidence="3 14">6.3.2.8</ecNumber>
    </recommendedName>
    <alternativeName>
        <fullName evidence="14">UDP-N-acetylmuramoyl-L-alanine synthetase</fullName>
    </alternativeName>
</protein>
<keyword evidence="10 14" id="KW-0573">Peptidoglycan synthesis</keyword>
<dbReference type="Proteomes" id="UP000050417">
    <property type="component" value="Unassembled WGS sequence"/>
</dbReference>
<evidence type="ECO:0000313" key="19">
    <source>
        <dbReference type="Proteomes" id="UP000050417"/>
    </source>
</evidence>
<keyword evidence="12 14" id="KW-0961">Cell wall biogenesis/degradation</keyword>
<evidence type="ECO:0000256" key="14">
    <source>
        <dbReference type="HAMAP-Rule" id="MF_00046"/>
    </source>
</evidence>
<keyword evidence="19" id="KW-1185">Reference proteome</keyword>
<reference evidence="18 19" key="1">
    <citation type="submission" date="2015-07" db="EMBL/GenBank/DDBJ databases">
        <title>Genome sequence of Ornatilinea apprima DSM 23815.</title>
        <authorList>
            <person name="Hemp J."/>
            <person name="Ward L.M."/>
            <person name="Pace L.A."/>
            <person name="Fischer W.W."/>
        </authorList>
    </citation>
    <scope>NUCLEOTIDE SEQUENCE [LARGE SCALE GENOMIC DNA]</scope>
    <source>
        <strain evidence="18 19">P3M-1</strain>
    </source>
</reference>
<dbReference type="SUPFAM" id="SSF53244">
    <property type="entry name" value="MurD-like peptide ligases, peptide-binding domain"/>
    <property type="match status" value="1"/>
</dbReference>
<comment type="similarity">
    <text evidence="14">Belongs to the MurCDEF family.</text>
</comment>
<evidence type="ECO:0000256" key="1">
    <source>
        <dbReference type="ARBA" id="ARBA00004496"/>
    </source>
</evidence>